<protein>
    <recommendedName>
        <fullName evidence="1">CRAL-TRIO domain-containing protein</fullName>
    </recommendedName>
</protein>
<sequence>MRTCLGAEPGLTDAVFAIATHHDEDDAVLAAMRKLVKQEPQWLRCFVRHVAGSTACCVQLLRSNVSWAIAGVGPCTDSEAARRLSYGVARLATRRDGAGRPVIVLSFDALRGMLAAGHSLDHVASAHVWWLKDLLLRGGGAPHGVSLVQDLRSMSVADVTSFATPSALLTQLNYARLLTAAFPCEYGALVILDAPVAFGMLWAAVRPVLPAGIAARVSFCSREASGREGAAAAGAAYDATLDVAQVAAALEAAPRPSA</sequence>
<gene>
    <name evidence="2" type="ORF">CLEP1334_LOCUS4382</name>
</gene>
<evidence type="ECO:0000259" key="1">
    <source>
        <dbReference type="PROSITE" id="PS50191"/>
    </source>
</evidence>
<dbReference type="Gene3D" id="3.40.525.10">
    <property type="entry name" value="CRAL-TRIO lipid binding domain"/>
    <property type="match status" value="1"/>
</dbReference>
<dbReference type="InterPro" id="IPR036865">
    <property type="entry name" value="CRAL-TRIO_dom_sf"/>
</dbReference>
<dbReference type="InterPro" id="IPR001251">
    <property type="entry name" value="CRAL-TRIO_dom"/>
</dbReference>
<organism evidence="2">
    <name type="scientific">Calcidiscus leptoporus</name>
    <dbReference type="NCBI Taxonomy" id="127549"/>
    <lineage>
        <taxon>Eukaryota</taxon>
        <taxon>Haptista</taxon>
        <taxon>Haptophyta</taxon>
        <taxon>Prymnesiophyceae</taxon>
        <taxon>Coccolithales</taxon>
        <taxon>Calcidiscaceae</taxon>
        <taxon>Calcidiscus</taxon>
    </lineage>
</organism>
<feature type="domain" description="CRAL-TRIO" evidence="1">
    <location>
        <begin position="79"/>
        <end position="258"/>
    </location>
</feature>
<proteinExistence type="predicted"/>
<dbReference type="EMBL" id="HBER01008823">
    <property type="protein sequence ID" value="CAD8529130.1"/>
    <property type="molecule type" value="Transcribed_RNA"/>
</dbReference>
<dbReference type="Pfam" id="PF00650">
    <property type="entry name" value="CRAL_TRIO"/>
    <property type="match status" value="1"/>
</dbReference>
<dbReference type="CDD" id="cd00170">
    <property type="entry name" value="SEC14"/>
    <property type="match status" value="1"/>
</dbReference>
<dbReference type="PROSITE" id="PS50191">
    <property type="entry name" value="CRAL_TRIO"/>
    <property type="match status" value="1"/>
</dbReference>
<dbReference type="AlphaFoldDB" id="A0A7S0IR62"/>
<reference evidence="2" key="1">
    <citation type="submission" date="2021-01" db="EMBL/GenBank/DDBJ databases">
        <authorList>
            <person name="Corre E."/>
            <person name="Pelletier E."/>
            <person name="Niang G."/>
            <person name="Scheremetjew M."/>
            <person name="Finn R."/>
            <person name="Kale V."/>
            <person name="Holt S."/>
            <person name="Cochrane G."/>
            <person name="Meng A."/>
            <person name="Brown T."/>
            <person name="Cohen L."/>
        </authorList>
    </citation>
    <scope>NUCLEOTIDE SEQUENCE</scope>
    <source>
        <strain evidence="2">RCC1130</strain>
    </source>
</reference>
<name>A0A7S0IR62_9EUKA</name>
<dbReference type="SUPFAM" id="SSF52087">
    <property type="entry name" value="CRAL/TRIO domain"/>
    <property type="match status" value="1"/>
</dbReference>
<accession>A0A7S0IR62</accession>
<evidence type="ECO:0000313" key="2">
    <source>
        <dbReference type="EMBL" id="CAD8529130.1"/>
    </source>
</evidence>